<dbReference type="AlphaFoldDB" id="A0A7M4DX71"/>
<dbReference type="Proteomes" id="UP000594220">
    <property type="component" value="Unplaced"/>
</dbReference>
<dbReference type="PROSITE" id="PS50804">
    <property type="entry name" value="SCAN_BOX"/>
    <property type="match status" value="1"/>
</dbReference>
<reference evidence="3" key="2">
    <citation type="submission" date="2025-09" db="UniProtKB">
        <authorList>
            <consortium name="Ensembl"/>
        </authorList>
    </citation>
    <scope>IDENTIFICATION</scope>
</reference>
<dbReference type="PANTHER" id="PTHR45935">
    <property type="entry name" value="PROTEIN ZBED8-RELATED"/>
    <property type="match status" value="1"/>
</dbReference>
<dbReference type="InterPro" id="IPR038269">
    <property type="entry name" value="SCAN_sf"/>
</dbReference>
<protein>
    <recommendedName>
        <fullName evidence="2">SCAN box domain-containing protein</fullName>
    </recommendedName>
</protein>
<dbReference type="InterPro" id="IPR050916">
    <property type="entry name" value="SCAN-C2H2_zinc_finger"/>
</dbReference>
<dbReference type="SMART" id="SM00431">
    <property type="entry name" value="SCAN"/>
    <property type="match status" value="1"/>
</dbReference>
<organism evidence="3 4">
    <name type="scientific">Crocodylus porosus</name>
    <name type="common">Saltwater crocodile</name>
    <name type="synonym">Estuarine crocodile</name>
    <dbReference type="NCBI Taxonomy" id="8502"/>
    <lineage>
        <taxon>Eukaryota</taxon>
        <taxon>Metazoa</taxon>
        <taxon>Chordata</taxon>
        <taxon>Craniata</taxon>
        <taxon>Vertebrata</taxon>
        <taxon>Euteleostomi</taxon>
        <taxon>Archelosauria</taxon>
        <taxon>Archosauria</taxon>
        <taxon>Crocodylia</taxon>
        <taxon>Longirostres</taxon>
        <taxon>Crocodylidae</taxon>
        <taxon>Crocodylus</taxon>
    </lineage>
</organism>
<dbReference type="SUPFAM" id="SSF47353">
    <property type="entry name" value="Retrovirus capsid dimerization domain-like"/>
    <property type="match status" value="1"/>
</dbReference>
<dbReference type="Pfam" id="PF02023">
    <property type="entry name" value="SCAN"/>
    <property type="match status" value="1"/>
</dbReference>
<accession>A0A7M4DX71</accession>
<evidence type="ECO:0000259" key="2">
    <source>
        <dbReference type="PROSITE" id="PS50804"/>
    </source>
</evidence>
<dbReference type="GeneTree" id="ENSGT00960000189285"/>
<keyword evidence="1" id="KW-0539">Nucleus</keyword>
<evidence type="ECO:0000313" key="4">
    <source>
        <dbReference type="Proteomes" id="UP000594220"/>
    </source>
</evidence>
<dbReference type="Gene3D" id="1.10.4020.10">
    <property type="entry name" value="DNA breaking-rejoining enzymes"/>
    <property type="match status" value="1"/>
</dbReference>
<name>A0A7M4DX71_CROPO</name>
<evidence type="ECO:0000313" key="3">
    <source>
        <dbReference type="Ensembl" id="ENSCPRP00005001161.1"/>
    </source>
</evidence>
<keyword evidence="4" id="KW-1185">Reference proteome</keyword>
<dbReference type="Ensembl" id="ENSCPRT00005001359.1">
    <property type="protein sequence ID" value="ENSCPRP00005001161.1"/>
    <property type="gene ID" value="ENSCPRG00005000895.1"/>
</dbReference>
<dbReference type="PANTHER" id="PTHR45935:SF15">
    <property type="entry name" value="SCAN BOX DOMAIN-CONTAINING PROTEIN"/>
    <property type="match status" value="1"/>
</dbReference>
<proteinExistence type="predicted"/>
<feature type="domain" description="SCAN box" evidence="2">
    <location>
        <begin position="62"/>
        <end position="118"/>
    </location>
</feature>
<dbReference type="InterPro" id="IPR003309">
    <property type="entry name" value="SCAN_dom"/>
</dbReference>
<evidence type="ECO:0000256" key="1">
    <source>
        <dbReference type="ARBA" id="ARBA00023242"/>
    </source>
</evidence>
<reference evidence="3" key="1">
    <citation type="submission" date="2025-08" db="UniProtKB">
        <authorList>
            <consortium name="Ensembl"/>
        </authorList>
    </citation>
    <scope>IDENTIFICATION</scope>
</reference>
<sequence>MAPWGLDQVRLGGGCPYLALTHLPHSCLGWSPSLPAVGPIYLWLHCRSHWGVLGVPLGSPGDLLNKWLKPKTATKEDICDQILLEQFITDFEEGTQRWVRCHCPKSSCEALQLAEDFNMAQGETHQDREHMKLRYHAFLAKGLWKII</sequence>